<evidence type="ECO:0000313" key="2">
    <source>
        <dbReference type="Proteomes" id="UP000007587"/>
    </source>
</evidence>
<dbReference type="HOGENOM" id="CLU_1243591_0_0_7"/>
<evidence type="ECO:0000313" key="1">
    <source>
        <dbReference type="EMBL" id="AFE05179.1"/>
    </source>
</evidence>
<dbReference type="AlphaFoldDB" id="H8MJ45"/>
<dbReference type="KEGG" id="ccx:COCOR_03360"/>
<name>H8MJ45_CORCM</name>
<proteinExistence type="predicted"/>
<organism evidence="1 2">
    <name type="scientific">Corallococcus coralloides (strain ATCC 25202 / DSM 2259 / NBRC 100086 / M2)</name>
    <name type="common">Myxococcus coralloides</name>
    <dbReference type="NCBI Taxonomy" id="1144275"/>
    <lineage>
        <taxon>Bacteria</taxon>
        <taxon>Pseudomonadati</taxon>
        <taxon>Myxococcota</taxon>
        <taxon>Myxococcia</taxon>
        <taxon>Myxococcales</taxon>
        <taxon>Cystobacterineae</taxon>
        <taxon>Myxococcaceae</taxon>
        <taxon>Corallococcus</taxon>
    </lineage>
</organism>
<accession>H8MJ45</accession>
<reference evidence="1 2" key="1">
    <citation type="journal article" date="2012" name="J. Bacteriol.">
        <title>Complete Genome Sequence of the Fruiting Myxobacterium Corallococcus coralloides DSM 2259.</title>
        <authorList>
            <person name="Huntley S."/>
            <person name="Zhang Y."/>
            <person name="Treuner-Lange A."/>
            <person name="Kneip S."/>
            <person name="Sensen C.W."/>
            <person name="Sogaard-Andersen L."/>
        </authorList>
    </citation>
    <scope>NUCLEOTIDE SEQUENCE [LARGE SCALE GENOMIC DNA]</scope>
    <source>
        <strain evidence="2">ATCC 25202 / DSM 2259 / NBRC 100086 / M2</strain>
    </source>
</reference>
<reference evidence="2" key="2">
    <citation type="submission" date="2012-03" db="EMBL/GenBank/DDBJ databases">
        <title>Genome sequence of the fruiting myxobacterium Corallococcus coralloides DSM 2259.</title>
        <authorList>
            <person name="Huntley S."/>
            <person name="Zhang Y."/>
            <person name="Treuner-Lange A."/>
            <person name="Sensen C.W."/>
            <person name="Sogaard-Andersen L."/>
        </authorList>
    </citation>
    <scope>NUCLEOTIDE SEQUENCE [LARGE SCALE GENOMIC DNA]</scope>
    <source>
        <strain evidence="2">ATCC 25202 / DSM 2259 / NBRC 100086 / M2</strain>
    </source>
</reference>
<dbReference type="STRING" id="1144275.COCOR_03360"/>
<protein>
    <submittedName>
        <fullName evidence="1">Uncharacterized protein</fullName>
    </submittedName>
</protein>
<gene>
    <name evidence="1" type="ordered locus">COCOR_03360</name>
</gene>
<dbReference type="Proteomes" id="UP000007587">
    <property type="component" value="Chromosome"/>
</dbReference>
<dbReference type="RefSeq" id="WP_014396175.1">
    <property type="nucleotide sequence ID" value="NC_017030.1"/>
</dbReference>
<keyword evidence="2" id="KW-1185">Reference proteome</keyword>
<sequence length="222" mass="25159">MIVSVQAGIGIGVPRKGNLDLFLNTTGLISCVGFLIETDTHLYLAHITPPSETDLEKRSEIERRRMRASTLIAEVLNESIETMREKSNTIVWRMNITLFVLDEGAMAEAHFKTVHAEVLKLTSTKRVPVECLGYDALYVRVRDGAFHTQPPKNTVHKNIYLEGAWDAELRKIEPSVRSEFGFATDEYDVEMAHKERHIILTKTPALLEERGVPHAWVVDTTY</sequence>
<dbReference type="EMBL" id="CP003389">
    <property type="protein sequence ID" value="AFE05179.1"/>
    <property type="molecule type" value="Genomic_DNA"/>
</dbReference>
<dbReference type="InParanoid" id="H8MJ45"/>